<evidence type="ECO:0000313" key="1">
    <source>
        <dbReference type="EMBL" id="MET4683778.1"/>
    </source>
</evidence>
<protein>
    <submittedName>
        <fullName evidence="1">Uncharacterized protein</fullName>
    </submittedName>
</protein>
<reference evidence="1 2" key="1">
    <citation type="submission" date="2024-06" db="EMBL/GenBank/DDBJ databases">
        <title>Sorghum-associated microbial communities from plants grown in Nebraska, USA.</title>
        <authorList>
            <person name="Schachtman D."/>
        </authorList>
    </citation>
    <scope>NUCLEOTIDE SEQUENCE [LARGE SCALE GENOMIC DNA]</scope>
    <source>
        <strain evidence="1 2">2814</strain>
    </source>
</reference>
<gene>
    <name evidence="1" type="ORF">ABIE19_001708</name>
</gene>
<evidence type="ECO:0000313" key="2">
    <source>
        <dbReference type="Proteomes" id="UP001549313"/>
    </source>
</evidence>
<dbReference type="EMBL" id="JBEPTF010000002">
    <property type="protein sequence ID" value="MET4683778.1"/>
    <property type="molecule type" value="Genomic_DNA"/>
</dbReference>
<dbReference type="Proteomes" id="UP001549313">
    <property type="component" value="Unassembled WGS sequence"/>
</dbReference>
<keyword evidence="2" id="KW-1185">Reference proteome</keyword>
<organism evidence="1 2">
    <name type="scientific">Brevundimonas faecalis</name>
    <dbReference type="NCBI Taxonomy" id="947378"/>
    <lineage>
        <taxon>Bacteria</taxon>
        <taxon>Pseudomonadati</taxon>
        <taxon>Pseudomonadota</taxon>
        <taxon>Alphaproteobacteria</taxon>
        <taxon>Caulobacterales</taxon>
        <taxon>Caulobacteraceae</taxon>
        <taxon>Brevundimonas</taxon>
    </lineage>
</organism>
<proteinExistence type="predicted"/>
<name>A0ABV2RBX2_9CAUL</name>
<comment type="caution">
    <text evidence="1">The sequence shown here is derived from an EMBL/GenBank/DDBJ whole genome shotgun (WGS) entry which is preliminary data.</text>
</comment>
<dbReference type="RefSeq" id="WP_354088733.1">
    <property type="nucleotide sequence ID" value="NZ_JBEPTF010000002.1"/>
</dbReference>
<accession>A0ABV2RBX2</accession>
<sequence length="113" mass="12033">MLAVVAAMAMQAAQPDGGEAAARAARAEACLIQIESLIVEAYQETGRVAGPSWFIRDWWTARLPKPGQAGALTEDQRRQAIADAPARKASDPTGFAEERRSCIHEAMEAGAVP</sequence>